<comment type="caution">
    <text evidence="3">The sequence shown here is derived from an EMBL/GenBank/DDBJ whole genome shotgun (WGS) entry which is preliminary data.</text>
</comment>
<dbReference type="AlphaFoldDB" id="A0A9P4K9Y0"/>
<dbReference type="Proteomes" id="UP000800093">
    <property type="component" value="Unassembled WGS sequence"/>
</dbReference>
<evidence type="ECO:0000313" key="3">
    <source>
        <dbReference type="EMBL" id="KAF2264773.1"/>
    </source>
</evidence>
<evidence type="ECO:0000256" key="2">
    <source>
        <dbReference type="SAM" id="SignalP"/>
    </source>
</evidence>
<gene>
    <name evidence="3" type="ORF">CC78DRAFT_580015</name>
</gene>
<feature type="chain" id="PRO_5040462052" evidence="2">
    <location>
        <begin position="19"/>
        <end position="207"/>
    </location>
</feature>
<dbReference type="EMBL" id="ML986613">
    <property type="protein sequence ID" value="KAF2264773.1"/>
    <property type="molecule type" value="Genomic_DNA"/>
</dbReference>
<protein>
    <submittedName>
        <fullName evidence="3">Uncharacterized protein</fullName>
    </submittedName>
</protein>
<feature type="signal peptide" evidence="2">
    <location>
        <begin position="1"/>
        <end position="18"/>
    </location>
</feature>
<feature type="compositionally biased region" description="Polar residues" evidence="1">
    <location>
        <begin position="176"/>
        <end position="191"/>
    </location>
</feature>
<sequence>MTKTHLALLPLLISAAYAQPAHIRQCTFQGHQKQICAPISNSSLNFFNIPAIYDENGNVIIDIRDQHPANEHNSMVSLSQPWKIRIPDAVQPLNVQNLDVQAQQWGKDTTMSIRVRESRGEKRNEGILEFRYGRLYWTSDDTAMRGTHCSVEEWDMGSLSCGKGSRNRRMDCPTEASPNNSLNPQYPNRQTRVSIPRQGQFALIFWP</sequence>
<organism evidence="3 4">
    <name type="scientific">Lojkania enalia</name>
    <dbReference type="NCBI Taxonomy" id="147567"/>
    <lineage>
        <taxon>Eukaryota</taxon>
        <taxon>Fungi</taxon>
        <taxon>Dikarya</taxon>
        <taxon>Ascomycota</taxon>
        <taxon>Pezizomycotina</taxon>
        <taxon>Dothideomycetes</taxon>
        <taxon>Pleosporomycetidae</taxon>
        <taxon>Pleosporales</taxon>
        <taxon>Pleosporales incertae sedis</taxon>
        <taxon>Lojkania</taxon>
    </lineage>
</organism>
<reference evidence="4" key="1">
    <citation type="journal article" date="2020" name="Stud. Mycol.">
        <title>101 Dothideomycetes genomes: A test case for predicting lifestyles and emergence of pathogens.</title>
        <authorList>
            <person name="Haridas S."/>
            <person name="Albert R."/>
            <person name="Binder M."/>
            <person name="Bloem J."/>
            <person name="LaButti K."/>
            <person name="Salamov A."/>
            <person name="Andreopoulos B."/>
            <person name="Baker S."/>
            <person name="Barry K."/>
            <person name="Bills G."/>
            <person name="Bluhm B."/>
            <person name="Cannon C."/>
            <person name="Castanera R."/>
            <person name="Culley D."/>
            <person name="Daum C."/>
            <person name="Ezra D."/>
            <person name="Gonzalez J."/>
            <person name="Henrissat B."/>
            <person name="Kuo A."/>
            <person name="Liang C."/>
            <person name="Lipzen A."/>
            <person name="Lutzoni F."/>
            <person name="Magnuson J."/>
            <person name="Mondo S."/>
            <person name="Nolan M."/>
            <person name="Ohm R."/>
            <person name="Pangilinan J."/>
            <person name="Park H.-J."/>
            <person name="Ramirez L."/>
            <person name="Alfaro M."/>
            <person name="Sun H."/>
            <person name="Tritt A."/>
            <person name="Yoshinaga Y."/>
            <person name="Zwiers L.-H."/>
            <person name="Turgeon B."/>
            <person name="Goodwin S."/>
            <person name="Spatafora J."/>
            <person name="Crous P."/>
            <person name="Grigoriev I."/>
        </authorList>
    </citation>
    <scope>NUCLEOTIDE SEQUENCE [LARGE SCALE GENOMIC DNA]</scope>
    <source>
        <strain evidence="4">CBS 304.66</strain>
    </source>
</reference>
<name>A0A9P4K9Y0_9PLEO</name>
<keyword evidence="4" id="KW-1185">Reference proteome</keyword>
<accession>A0A9P4K9Y0</accession>
<evidence type="ECO:0000256" key="1">
    <source>
        <dbReference type="SAM" id="MobiDB-lite"/>
    </source>
</evidence>
<keyword evidence="2" id="KW-0732">Signal</keyword>
<feature type="region of interest" description="Disordered" evidence="1">
    <location>
        <begin position="163"/>
        <end position="191"/>
    </location>
</feature>
<proteinExistence type="predicted"/>
<evidence type="ECO:0000313" key="4">
    <source>
        <dbReference type="Proteomes" id="UP000800093"/>
    </source>
</evidence>